<gene>
    <name evidence="1" type="ORF">AAND1436_LOCUS44098</name>
</gene>
<reference evidence="1" key="1">
    <citation type="submission" date="2021-01" db="EMBL/GenBank/DDBJ databases">
        <authorList>
            <person name="Corre E."/>
            <person name="Pelletier E."/>
            <person name="Niang G."/>
            <person name="Scheremetjew M."/>
            <person name="Finn R."/>
            <person name="Kale V."/>
            <person name="Holt S."/>
            <person name="Cochrane G."/>
            <person name="Meng A."/>
            <person name="Brown T."/>
            <person name="Cohen L."/>
        </authorList>
    </citation>
    <scope>NUCLEOTIDE SEQUENCE</scope>
    <source>
        <strain evidence="1">CCMP2222</strain>
    </source>
</reference>
<protein>
    <submittedName>
        <fullName evidence="1">Uncharacterized protein</fullName>
    </submittedName>
</protein>
<sequence>MSGRRPSSQYLTNTSAPSGGMAIGRLAAVVSTALLSGSATALRRKDDSCTCKNWKQTYATGAARCGQTNEYFETTKMNALSNDLVEAAYEYLGPQFCAGFYEAIDDNACVNVGMKEYRGQWCYVDASCSNLNGGVSVNDKLSWKLCTDGEDKMLRNYSPPDLLKLAQDNHLELGLTNKMAYTVGSYRWKYISAFWEDADIDYITSAPLAMSLADLKETLRVRWGKRHRDIDPEMKAELQKYVDSGVPVVFDTAKDQHPPHVVIQGKSVWVAMSGASPNMICVTGCQH</sequence>
<organism evidence="1">
    <name type="scientific">Alexandrium andersonii</name>
    <dbReference type="NCBI Taxonomy" id="327968"/>
    <lineage>
        <taxon>Eukaryota</taxon>
        <taxon>Sar</taxon>
        <taxon>Alveolata</taxon>
        <taxon>Dinophyceae</taxon>
        <taxon>Gonyaulacales</taxon>
        <taxon>Pyrocystaceae</taxon>
        <taxon>Alexandrium</taxon>
    </lineage>
</organism>
<name>A0A7S2IV28_9DINO</name>
<accession>A0A7S2IV28</accession>
<dbReference type="EMBL" id="HBGQ01092480">
    <property type="protein sequence ID" value="CAD9529227.1"/>
    <property type="molecule type" value="Transcribed_RNA"/>
</dbReference>
<dbReference type="AlphaFoldDB" id="A0A7S2IV28"/>
<proteinExistence type="predicted"/>
<evidence type="ECO:0000313" key="1">
    <source>
        <dbReference type="EMBL" id="CAD9529227.1"/>
    </source>
</evidence>